<dbReference type="EMBL" id="CAJZAG010000008">
    <property type="protein sequence ID" value="CAG9179023.1"/>
    <property type="molecule type" value="Genomic_DNA"/>
</dbReference>
<dbReference type="InterPro" id="IPR007560">
    <property type="entry name" value="Restrct_endonuc_IV_Mrr"/>
</dbReference>
<reference evidence="2 3" key="1">
    <citation type="submission" date="2021-08" db="EMBL/GenBank/DDBJ databases">
        <authorList>
            <person name="Peeters C."/>
        </authorList>
    </citation>
    <scope>NUCLEOTIDE SEQUENCE [LARGE SCALE GENOMIC DNA]</scope>
    <source>
        <strain evidence="2 3">LMG 32289</strain>
    </source>
</reference>
<protein>
    <recommendedName>
        <fullName evidence="1">Restriction endonuclease type IV Mrr domain-containing protein</fullName>
    </recommendedName>
</protein>
<evidence type="ECO:0000259" key="1">
    <source>
        <dbReference type="Pfam" id="PF04471"/>
    </source>
</evidence>
<feature type="domain" description="Restriction endonuclease type IV Mrr" evidence="1">
    <location>
        <begin position="163"/>
        <end position="270"/>
    </location>
</feature>
<accession>A0ABM8XFV8</accession>
<proteinExistence type="predicted"/>
<gene>
    <name evidence="2" type="ORF">LMG32289_04246</name>
</gene>
<comment type="caution">
    <text evidence="2">The sequence shown here is derived from an EMBL/GenBank/DDBJ whole genome shotgun (WGS) entry which is preliminary data.</text>
</comment>
<name>A0ABM8XFV8_9BURK</name>
<evidence type="ECO:0000313" key="3">
    <source>
        <dbReference type="Proteomes" id="UP000706525"/>
    </source>
</evidence>
<organism evidence="2 3">
    <name type="scientific">Cupriavidus pampae</name>
    <dbReference type="NCBI Taxonomy" id="659251"/>
    <lineage>
        <taxon>Bacteria</taxon>
        <taxon>Pseudomonadati</taxon>
        <taxon>Pseudomonadota</taxon>
        <taxon>Betaproteobacteria</taxon>
        <taxon>Burkholderiales</taxon>
        <taxon>Burkholderiaceae</taxon>
        <taxon>Cupriavidus</taxon>
    </lineage>
</organism>
<evidence type="ECO:0000313" key="2">
    <source>
        <dbReference type="EMBL" id="CAG9179023.1"/>
    </source>
</evidence>
<dbReference type="InterPro" id="IPR011335">
    <property type="entry name" value="Restrct_endonuc-II-like"/>
</dbReference>
<dbReference type="SUPFAM" id="SSF52980">
    <property type="entry name" value="Restriction endonuclease-like"/>
    <property type="match status" value="1"/>
</dbReference>
<dbReference type="RefSeq" id="WP_223991795.1">
    <property type="nucleotide sequence ID" value="NZ_CAJZAG010000008.1"/>
</dbReference>
<keyword evidence="3" id="KW-1185">Reference proteome</keyword>
<dbReference type="Pfam" id="PF04471">
    <property type="entry name" value="Mrr_cat"/>
    <property type="match status" value="1"/>
</dbReference>
<dbReference type="Proteomes" id="UP000706525">
    <property type="component" value="Unassembled WGS sequence"/>
</dbReference>
<sequence>MFDVFTDETEVIIKDGMANLYWYKGDLHKAWISSGVPSTAVDRVKRLRDSSDKLLTKRAQMDALYEELRNGDYNLRLKVSRNFVRILIEQKSFVAQDSGHQVQRAQLASFRLKEMLAKQHHEEEVKQSVRKAAVRASEDTYDMKLTKLRDRFFGAHSLAPQAKGYELEKIFTELMNISGIPVEEPFRIEGEQFDGAIKYEGRFYLVELKWTATKTDPAQIGHFHYKLSGKMDGRGLFISMEGFTDGVLATLPKGKELTMMLLDGVHLANVLSGRHTFRQLLDHAIKSVALKGEILCNHALR</sequence>